<protein>
    <submittedName>
        <fullName evidence="2">Unnamed protein product</fullName>
    </submittedName>
</protein>
<name>A0A9W7CU74_9STRA</name>
<dbReference type="OrthoDB" id="6780107at2759"/>
<organism evidence="2 3">
    <name type="scientific">Phytophthora fragariaefolia</name>
    <dbReference type="NCBI Taxonomy" id="1490495"/>
    <lineage>
        <taxon>Eukaryota</taxon>
        <taxon>Sar</taxon>
        <taxon>Stramenopiles</taxon>
        <taxon>Oomycota</taxon>
        <taxon>Peronosporomycetes</taxon>
        <taxon>Peronosporales</taxon>
        <taxon>Peronosporaceae</taxon>
        <taxon>Phytophthora</taxon>
    </lineage>
</organism>
<dbReference type="AlphaFoldDB" id="A0A9W7CU74"/>
<gene>
    <name evidence="2" type="ORF">Pfra01_001409900</name>
</gene>
<reference evidence="2" key="1">
    <citation type="submission" date="2023-04" db="EMBL/GenBank/DDBJ databases">
        <title>Phytophthora fragariaefolia NBRC 109709.</title>
        <authorList>
            <person name="Ichikawa N."/>
            <person name="Sato H."/>
            <person name="Tonouchi N."/>
        </authorList>
    </citation>
    <scope>NUCLEOTIDE SEQUENCE</scope>
    <source>
        <strain evidence="2">NBRC 109709</strain>
    </source>
</reference>
<dbReference type="Proteomes" id="UP001165121">
    <property type="component" value="Unassembled WGS sequence"/>
</dbReference>
<feature type="compositionally biased region" description="Basic and acidic residues" evidence="1">
    <location>
        <begin position="93"/>
        <end position="110"/>
    </location>
</feature>
<accession>A0A9W7CU74</accession>
<proteinExistence type="predicted"/>
<feature type="region of interest" description="Disordered" evidence="1">
    <location>
        <begin position="66"/>
        <end position="110"/>
    </location>
</feature>
<dbReference type="EMBL" id="BSXT01001464">
    <property type="protein sequence ID" value="GMF42694.1"/>
    <property type="molecule type" value="Genomic_DNA"/>
</dbReference>
<comment type="caution">
    <text evidence="2">The sequence shown here is derived from an EMBL/GenBank/DDBJ whole genome shotgun (WGS) entry which is preliminary data.</text>
</comment>
<keyword evidence="3" id="KW-1185">Reference proteome</keyword>
<evidence type="ECO:0000313" key="2">
    <source>
        <dbReference type="EMBL" id="GMF42694.1"/>
    </source>
</evidence>
<evidence type="ECO:0000256" key="1">
    <source>
        <dbReference type="SAM" id="MobiDB-lite"/>
    </source>
</evidence>
<evidence type="ECO:0000313" key="3">
    <source>
        <dbReference type="Proteomes" id="UP001165121"/>
    </source>
</evidence>
<feature type="compositionally biased region" description="Basic and acidic residues" evidence="1">
    <location>
        <begin position="69"/>
        <end position="82"/>
    </location>
</feature>
<sequence>MTRLAINENEEVDGSERQPGFLRLLAPKSGVSSIVEASRQGVTNHNVTEDGAAITPYADHSIITRSRARHIDDTTDPKDGGARKKQVVAPSEIRTKRQKVDQARAKADDE</sequence>